<feature type="transmembrane region" description="Helical" evidence="5">
    <location>
        <begin position="138"/>
        <end position="158"/>
    </location>
</feature>
<feature type="transmembrane region" description="Helical" evidence="5">
    <location>
        <begin position="114"/>
        <end position="132"/>
    </location>
</feature>
<feature type="transmembrane region" description="Helical" evidence="5">
    <location>
        <begin position="165"/>
        <end position="186"/>
    </location>
</feature>
<name>A0A7Y9DW96_9PSEU</name>
<comment type="caution">
    <text evidence="6">The sequence shown here is derived from an EMBL/GenBank/DDBJ whole genome shotgun (WGS) entry which is preliminary data.</text>
</comment>
<accession>A0A7Y9DW96</accession>
<evidence type="ECO:0000256" key="3">
    <source>
        <dbReference type="ARBA" id="ARBA00022989"/>
    </source>
</evidence>
<keyword evidence="3 5" id="KW-1133">Transmembrane helix</keyword>
<dbReference type="AlphaFoldDB" id="A0A7Y9DW96"/>
<dbReference type="Pfam" id="PF07681">
    <property type="entry name" value="DoxX"/>
    <property type="match status" value="1"/>
</dbReference>
<comment type="subcellular location">
    <subcellularLocation>
        <location evidence="1">Membrane</location>
        <topology evidence="1">Multi-pass membrane protein</topology>
    </subcellularLocation>
</comment>
<keyword evidence="4 5" id="KW-0472">Membrane</keyword>
<dbReference type="EMBL" id="JACCBN010000001">
    <property type="protein sequence ID" value="NYD36657.1"/>
    <property type="molecule type" value="Genomic_DNA"/>
</dbReference>
<protein>
    <submittedName>
        <fullName evidence="6">Putative oxidoreductase</fullName>
    </submittedName>
</protein>
<evidence type="ECO:0000313" key="6">
    <source>
        <dbReference type="EMBL" id="NYD36657.1"/>
    </source>
</evidence>
<evidence type="ECO:0000256" key="4">
    <source>
        <dbReference type="ARBA" id="ARBA00023136"/>
    </source>
</evidence>
<evidence type="ECO:0000313" key="7">
    <source>
        <dbReference type="Proteomes" id="UP000535890"/>
    </source>
</evidence>
<organism evidence="6 7">
    <name type="scientific">Actinomycetospora corticicola</name>
    <dbReference type="NCBI Taxonomy" id="663602"/>
    <lineage>
        <taxon>Bacteria</taxon>
        <taxon>Bacillati</taxon>
        <taxon>Actinomycetota</taxon>
        <taxon>Actinomycetes</taxon>
        <taxon>Pseudonocardiales</taxon>
        <taxon>Pseudonocardiaceae</taxon>
        <taxon>Actinomycetospora</taxon>
    </lineage>
</organism>
<reference evidence="6 7" key="1">
    <citation type="submission" date="2020-07" db="EMBL/GenBank/DDBJ databases">
        <title>Sequencing the genomes of 1000 actinobacteria strains.</title>
        <authorList>
            <person name="Klenk H.-P."/>
        </authorList>
    </citation>
    <scope>NUCLEOTIDE SEQUENCE [LARGE SCALE GENOMIC DNA]</scope>
    <source>
        <strain evidence="6 7">DSM 45772</strain>
    </source>
</reference>
<evidence type="ECO:0000256" key="5">
    <source>
        <dbReference type="SAM" id="Phobius"/>
    </source>
</evidence>
<dbReference type="InterPro" id="IPR032808">
    <property type="entry name" value="DoxX"/>
</dbReference>
<keyword evidence="2 5" id="KW-0812">Transmembrane</keyword>
<dbReference type="GO" id="GO:0016020">
    <property type="term" value="C:membrane"/>
    <property type="evidence" value="ECO:0007669"/>
    <property type="project" value="UniProtKB-SubCell"/>
</dbReference>
<dbReference type="RefSeq" id="WP_179794301.1">
    <property type="nucleotide sequence ID" value="NZ_BAABHP010000021.1"/>
</dbReference>
<evidence type="ECO:0000256" key="2">
    <source>
        <dbReference type="ARBA" id="ARBA00022692"/>
    </source>
</evidence>
<gene>
    <name evidence="6" type="ORF">BJ983_002759</name>
</gene>
<proteinExistence type="predicted"/>
<dbReference type="Proteomes" id="UP000535890">
    <property type="component" value="Unassembled WGS sequence"/>
</dbReference>
<feature type="transmembrane region" description="Helical" evidence="5">
    <location>
        <begin position="198"/>
        <end position="218"/>
    </location>
</feature>
<keyword evidence="7" id="KW-1185">Reference proteome</keyword>
<sequence length="220" mass="22309">MSLWRRTPVESGGGDLAFLGFEGAPNDTAVFPWREERGASTIDEPVPTTTVLAVRPWGTEVGLLVARVVLGVTALFGGARTLFDLPRGHGDGTAHTQALLGGYGFRSVAELSTALGWVQLVAGVLVAVGVFASFAGSALLAVALVALVVTVPTAWASGTVGPAELPLFAVALAAVVVLAGPGRISGDADRPWYRAQTAVGGVAALIAVGSALTVLLALRS</sequence>
<evidence type="ECO:0000256" key="1">
    <source>
        <dbReference type="ARBA" id="ARBA00004141"/>
    </source>
</evidence>